<name>A0AAV4Q1L6_9ARAC</name>
<keyword evidence="2" id="KW-1185">Reference proteome</keyword>
<comment type="caution">
    <text evidence="1">The sequence shown here is derived from an EMBL/GenBank/DDBJ whole genome shotgun (WGS) entry which is preliminary data.</text>
</comment>
<evidence type="ECO:0008006" key="3">
    <source>
        <dbReference type="Google" id="ProtNLM"/>
    </source>
</evidence>
<proteinExistence type="predicted"/>
<sequence>MVSQARWRLEVFVAFEVSACTSEGKKGANRKTYAMFFFDLSFPFCGRTTPSSEGSELFPLRCLLGGTNLHGLLLLLQVSSSTSIITLCITENGFQGTMAIGGLRSF</sequence>
<evidence type="ECO:0000313" key="1">
    <source>
        <dbReference type="EMBL" id="GIY02421.1"/>
    </source>
</evidence>
<dbReference type="Proteomes" id="UP001054837">
    <property type="component" value="Unassembled WGS sequence"/>
</dbReference>
<reference evidence="1 2" key="1">
    <citation type="submission" date="2021-06" db="EMBL/GenBank/DDBJ databases">
        <title>Caerostris darwini draft genome.</title>
        <authorList>
            <person name="Kono N."/>
            <person name="Arakawa K."/>
        </authorList>
    </citation>
    <scope>NUCLEOTIDE SEQUENCE [LARGE SCALE GENOMIC DNA]</scope>
</reference>
<dbReference type="AlphaFoldDB" id="A0AAV4Q1L6"/>
<gene>
    <name evidence="1" type="ORF">CDAR_442641</name>
</gene>
<accession>A0AAV4Q1L6</accession>
<organism evidence="1 2">
    <name type="scientific">Caerostris darwini</name>
    <dbReference type="NCBI Taxonomy" id="1538125"/>
    <lineage>
        <taxon>Eukaryota</taxon>
        <taxon>Metazoa</taxon>
        <taxon>Ecdysozoa</taxon>
        <taxon>Arthropoda</taxon>
        <taxon>Chelicerata</taxon>
        <taxon>Arachnida</taxon>
        <taxon>Araneae</taxon>
        <taxon>Araneomorphae</taxon>
        <taxon>Entelegynae</taxon>
        <taxon>Araneoidea</taxon>
        <taxon>Araneidae</taxon>
        <taxon>Caerostris</taxon>
    </lineage>
</organism>
<dbReference type="EMBL" id="BPLQ01003672">
    <property type="protein sequence ID" value="GIY02421.1"/>
    <property type="molecule type" value="Genomic_DNA"/>
</dbReference>
<protein>
    <recommendedName>
        <fullName evidence="3">Secreted protein</fullName>
    </recommendedName>
</protein>
<evidence type="ECO:0000313" key="2">
    <source>
        <dbReference type="Proteomes" id="UP001054837"/>
    </source>
</evidence>